<dbReference type="STRING" id="330214.NIDE1049"/>
<dbReference type="Proteomes" id="UP000001660">
    <property type="component" value="Chromosome"/>
</dbReference>
<reference evidence="1 2" key="1">
    <citation type="journal article" date="2010" name="Proc. Natl. Acad. Sci. U.S.A.">
        <title>A Nitrospira metagenome illuminates the physiology and evolution of globally important nitrite-oxidizing bacteria.</title>
        <authorList>
            <person name="Lucker S."/>
            <person name="Wagner M."/>
            <person name="Maixner F."/>
            <person name="Pelletier E."/>
            <person name="Koch H."/>
            <person name="Vacherie B."/>
            <person name="Rattei T."/>
            <person name="Sinninghe Damste J."/>
            <person name="Spieck E."/>
            <person name="Le Paslier D."/>
            <person name="Daims H."/>
        </authorList>
    </citation>
    <scope>NUCLEOTIDE SEQUENCE [LARGE SCALE GENOMIC DNA]</scope>
</reference>
<protein>
    <submittedName>
        <fullName evidence="1">Uncharacterized protein</fullName>
    </submittedName>
</protein>
<name>D8PC50_9BACT</name>
<dbReference type="EMBL" id="FP929003">
    <property type="protein sequence ID" value="CBK40809.1"/>
    <property type="molecule type" value="Genomic_DNA"/>
</dbReference>
<sequence>MSLTREMDGLSIDQRKCLVLLDPSPAISDGTIFDMRRGMRTSCYRT</sequence>
<accession>D8PC50</accession>
<evidence type="ECO:0000313" key="1">
    <source>
        <dbReference type="EMBL" id="CBK40809.1"/>
    </source>
</evidence>
<proteinExistence type="predicted"/>
<dbReference type="KEGG" id="nde:NIDE1049"/>
<evidence type="ECO:0000313" key="2">
    <source>
        <dbReference type="Proteomes" id="UP000001660"/>
    </source>
</evidence>
<organism evidence="1 2">
    <name type="scientific">Nitrospira defluvii</name>
    <dbReference type="NCBI Taxonomy" id="330214"/>
    <lineage>
        <taxon>Bacteria</taxon>
        <taxon>Pseudomonadati</taxon>
        <taxon>Nitrospirota</taxon>
        <taxon>Nitrospiria</taxon>
        <taxon>Nitrospirales</taxon>
        <taxon>Nitrospiraceae</taxon>
        <taxon>Nitrospira</taxon>
    </lineage>
</organism>
<gene>
    <name evidence="1" type="ORF">NIDE1049</name>
</gene>
<dbReference type="AlphaFoldDB" id="D8PC50"/>
<keyword evidence="2" id="KW-1185">Reference proteome</keyword>
<dbReference type="HOGENOM" id="CLU_3181502_0_0_0"/>